<name>A0A1M4TSL4_9SPHI</name>
<dbReference type="EMBL" id="FQUQ01000001">
    <property type="protein sequence ID" value="SHE47452.1"/>
    <property type="molecule type" value="Genomic_DNA"/>
</dbReference>
<keyword evidence="3" id="KW-1185">Reference proteome</keyword>
<keyword evidence="1" id="KW-1133">Transmembrane helix</keyword>
<dbReference type="AlphaFoldDB" id="A0A1M4TSL4"/>
<dbReference type="NCBIfam" id="NF041635">
    <property type="entry name" value="STM3941_fam"/>
    <property type="match status" value="1"/>
</dbReference>
<dbReference type="STRING" id="288992.SAMN04488522_101304"/>
<dbReference type="InterPro" id="IPR048136">
    <property type="entry name" value="STM3941-like"/>
</dbReference>
<organism evidence="2 3">
    <name type="scientific">Pedobacter caeni</name>
    <dbReference type="NCBI Taxonomy" id="288992"/>
    <lineage>
        <taxon>Bacteria</taxon>
        <taxon>Pseudomonadati</taxon>
        <taxon>Bacteroidota</taxon>
        <taxon>Sphingobacteriia</taxon>
        <taxon>Sphingobacteriales</taxon>
        <taxon>Sphingobacteriaceae</taxon>
        <taxon>Pedobacter</taxon>
    </lineage>
</organism>
<gene>
    <name evidence="2" type="ORF">SAMN04488522_101304</name>
</gene>
<evidence type="ECO:0000313" key="3">
    <source>
        <dbReference type="Proteomes" id="UP000184287"/>
    </source>
</evidence>
<sequence length="171" mass="19907">MIIKFKTREIMISIILCLSGLAFSVFVLLTTYLSVRLIFILWIVVIGLILLERVAQLRNSRKGIAALKLDEYGVTNHTVLKEIFIPWDEINDFQAGFYRTRSIFIDVKTPVKYRTTKIEDYRSLIGYLHNLTTTKPDLLWIDTDLLDIKKEDLLSLLKMKLREQKSKGPDN</sequence>
<protein>
    <submittedName>
        <fullName evidence="2">Uncharacterized protein</fullName>
    </submittedName>
</protein>
<dbReference type="OrthoDB" id="799752at2"/>
<feature type="transmembrane region" description="Helical" evidence="1">
    <location>
        <begin position="12"/>
        <end position="31"/>
    </location>
</feature>
<keyword evidence="1" id="KW-0812">Transmembrane</keyword>
<evidence type="ECO:0000313" key="2">
    <source>
        <dbReference type="EMBL" id="SHE47452.1"/>
    </source>
</evidence>
<evidence type="ECO:0000256" key="1">
    <source>
        <dbReference type="SAM" id="Phobius"/>
    </source>
</evidence>
<keyword evidence="1" id="KW-0472">Membrane</keyword>
<accession>A0A1M4TSL4</accession>
<dbReference type="RefSeq" id="WP_073226501.1">
    <property type="nucleotide sequence ID" value="NZ_FQUQ01000001.1"/>
</dbReference>
<proteinExistence type="predicted"/>
<reference evidence="3" key="1">
    <citation type="submission" date="2016-11" db="EMBL/GenBank/DDBJ databases">
        <authorList>
            <person name="Varghese N."/>
            <person name="Submissions S."/>
        </authorList>
    </citation>
    <scope>NUCLEOTIDE SEQUENCE [LARGE SCALE GENOMIC DNA]</scope>
    <source>
        <strain evidence="3">DSM 16990</strain>
    </source>
</reference>
<dbReference type="Proteomes" id="UP000184287">
    <property type="component" value="Unassembled WGS sequence"/>
</dbReference>
<feature type="transmembrane region" description="Helical" evidence="1">
    <location>
        <begin position="37"/>
        <end position="55"/>
    </location>
</feature>